<evidence type="ECO:0000313" key="3">
    <source>
        <dbReference type="Proteomes" id="UP000221961"/>
    </source>
</evidence>
<name>A0A291RH47_9NOCA</name>
<dbReference type="AlphaFoldDB" id="A0A291RH47"/>
<organism evidence="2 3">
    <name type="scientific">Nocardia terpenica</name>
    <dbReference type="NCBI Taxonomy" id="455432"/>
    <lineage>
        <taxon>Bacteria</taxon>
        <taxon>Bacillati</taxon>
        <taxon>Actinomycetota</taxon>
        <taxon>Actinomycetes</taxon>
        <taxon>Mycobacteriales</taxon>
        <taxon>Nocardiaceae</taxon>
        <taxon>Nocardia</taxon>
    </lineage>
</organism>
<reference evidence="2 3" key="1">
    <citation type="submission" date="2017-10" db="EMBL/GenBank/DDBJ databases">
        <title>Comparative genomics between pathogenic Norcardia.</title>
        <authorList>
            <person name="Zeng L."/>
        </authorList>
    </citation>
    <scope>NUCLEOTIDE SEQUENCE [LARGE SCALE GENOMIC DNA]</scope>
    <source>
        <strain evidence="2 3">NC_YFY_NT001</strain>
    </source>
</reference>
<evidence type="ECO:0000259" key="1">
    <source>
        <dbReference type="Pfam" id="PF04149"/>
    </source>
</evidence>
<accession>A0A291RH47</accession>
<dbReference type="InterPro" id="IPR007278">
    <property type="entry name" value="DUF397"/>
</dbReference>
<dbReference type="KEGG" id="ntp:CRH09_10840"/>
<dbReference type="PROSITE" id="PS51257">
    <property type="entry name" value="PROKAR_LIPOPROTEIN"/>
    <property type="match status" value="1"/>
</dbReference>
<feature type="domain" description="DUF397" evidence="1">
    <location>
        <begin position="8"/>
        <end position="65"/>
    </location>
</feature>
<dbReference type="Proteomes" id="UP000221961">
    <property type="component" value="Chromosome"/>
</dbReference>
<sequence>MTTRLRPGWRKSSYSSNGGASCVEVKFAGASVFVRDSKYLRDPANNPAAQPIIELRAADWPHFLTLAVGRTTTPVAGLRSLTRHADDSITITATDGTSLTYTPDEWTAFLAGIRAGEFAAA</sequence>
<proteinExistence type="predicted"/>
<gene>
    <name evidence="2" type="ORF">CRH09_10840</name>
</gene>
<dbReference type="RefSeq" id="WP_098693813.1">
    <property type="nucleotide sequence ID" value="NZ_CP023778.1"/>
</dbReference>
<evidence type="ECO:0000313" key="2">
    <source>
        <dbReference type="EMBL" id="ATL66630.1"/>
    </source>
</evidence>
<dbReference type="EMBL" id="CP023778">
    <property type="protein sequence ID" value="ATL66630.1"/>
    <property type="molecule type" value="Genomic_DNA"/>
</dbReference>
<protein>
    <submittedName>
        <fullName evidence="2">DUF397 domain-containing protein</fullName>
    </submittedName>
</protein>
<dbReference type="GeneID" id="88357903"/>
<dbReference type="Pfam" id="PF04149">
    <property type="entry name" value="DUF397"/>
    <property type="match status" value="1"/>
</dbReference>